<keyword evidence="4 9" id="KW-0597">Phosphoprotein</keyword>
<reference evidence="13" key="1">
    <citation type="submission" date="2022-09" db="EMBL/GenBank/DDBJ databases">
        <title>Eubacterium sp. LFL-14 isolated from human feces.</title>
        <authorList>
            <person name="Liu F."/>
        </authorList>
    </citation>
    <scope>NUCLEOTIDE SEQUENCE</scope>
    <source>
        <strain evidence="13">LFL-14</strain>
    </source>
</reference>
<dbReference type="Proteomes" id="UP001431199">
    <property type="component" value="Unassembled WGS sequence"/>
</dbReference>
<dbReference type="PROSITE" id="PS50110">
    <property type="entry name" value="RESPONSE_REGULATORY"/>
    <property type="match status" value="1"/>
</dbReference>
<gene>
    <name evidence="13" type="ORF">N5B56_08405</name>
</gene>
<dbReference type="InterPro" id="IPR003661">
    <property type="entry name" value="HisK_dim/P_dom"/>
</dbReference>
<dbReference type="Pfam" id="PF00072">
    <property type="entry name" value="Response_reg"/>
    <property type="match status" value="1"/>
</dbReference>
<dbReference type="InterPro" id="IPR001789">
    <property type="entry name" value="Sig_transdc_resp-reg_receiver"/>
</dbReference>
<dbReference type="SUPFAM" id="SSF55874">
    <property type="entry name" value="ATPase domain of HSP90 chaperone/DNA topoisomerase II/histidine kinase"/>
    <property type="match status" value="1"/>
</dbReference>
<feature type="modified residue" description="4-aspartylphosphate" evidence="9">
    <location>
        <position position="845"/>
    </location>
</feature>
<proteinExistence type="predicted"/>
<feature type="domain" description="Response regulatory" evidence="12">
    <location>
        <begin position="793"/>
        <end position="914"/>
    </location>
</feature>
<dbReference type="CDD" id="cd17546">
    <property type="entry name" value="REC_hyHK_CKI1_RcsC-like"/>
    <property type="match status" value="1"/>
</dbReference>
<dbReference type="Gene3D" id="3.30.565.10">
    <property type="entry name" value="Histidine kinase-like ATPase, C-terminal domain"/>
    <property type="match status" value="1"/>
</dbReference>
<organism evidence="13 14">
    <name type="scientific">Eubacterium album</name>
    <dbReference type="NCBI Taxonomy" id="2978477"/>
    <lineage>
        <taxon>Bacteria</taxon>
        <taxon>Bacillati</taxon>
        <taxon>Bacillota</taxon>
        <taxon>Clostridia</taxon>
        <taxon>Eubacteriales</taxon>
        <taxon>Eubacteriaceae</taxon>
        <taxon>Eubacterium</taxon>
    </lineage>
</organism>
<dbReference type="EMBL" id="JAODBU010000007">
    <property type="protein sequence ID" value="MCT7399101.1"/>
    <property type="molecule type" value="Genomic_DNA"/>
</dbReference>
<dbReference type="Gene3D" id="3.40.50.2300">
    <property type="match status" value="1"/>
</dbReference>
<dbReference type="InterPro" id="IPR004358">
    <property type="entry name" value="Sig_transdc_His_kin-like_C"/>
</dbReference>
<evidence type="ECO:0000256" key="4">
    <source>
        <dbReference type="ARBA" id="ARBA00022553"/>
    </source>
</evidence>
<evidence type="ECO:0000256" key="3">
    <source>
        <dbReference type="ARBA" id="ARBA00018672"/>
    </source>
</evidence>
<dbReference type="Gene3D" id="3.30.450.20">
    <property type="entry name" value="PAS domain"/>
    <property type="match status" value="1"/>
</dbReference>
<comment type="catalytic activity">
    <reaction evidence="1">
        <text>ATP + protein L-histidine = ADP + protein N-phospho-L-histidine.</text>
        <dbReference type="EC" id="2.7.13.3"/>
    </reaction>
</comment>
<dbReference type="EC" id="2.7.13.3" evidence="2"/>
<dbReference type="SMART" id="SM00388">
    <property type="entry name" value="HisKA"/>
    <property type="match status" value="1"/>
</dbReference>
<keyword evidence="5" id="KW-0808">Transferase</keyword>
<dbReference type="PRINTS" id="PR00344">
    <property type="entry name" value="BCTRLSENSOR"/>
</dbReference>
<dbReference type="SMART" id="SM00448">
    <property type="entry name" value="REC"/>
    <property type="match status" value="1"/>
</dbReference>
<feature type="coiled-coil region" evidence="10">
    <location>
        <begin position="514"/>
        <end position="548"/>
    </location>
</feature>
<dbReference type="CDD" id="cd00130">
    <property type="entry name" value="PAS"/>
    <property type="match status" value="1"/>
</dbReference>
<sequence length="917" mass="106272">MKQNIEQEKSIINETLLNSIPGGIIIVKVVENNIECLYFNEAFAKLSGRTHDELQRYLDGGVNVIDIIYEADRKKFLTSILCKIQSDNEVEERYRYYTATGNVQWINLVASKIREEDGCPVFYCACTKLSDELDLYIKLSDESPVATYVAEKKERRILYANAEWKKIENIPQDINVIGKSVYELIPAERIIFSEKEINELTSQAYRQIHIKRNNRYYSLGTKSYLWNDIDAYMVYFVDETESILKQQKKLEIYQAELKTREEMSQDIIASYQINLTKNRIERSNFKNNYANSTDDVVNENTSCEAAVEYFIGLILSDEVKKEIRNKFSAGSIIMQYHNGKENIDSEVQIVMKDGEIKWVKIVAKILSNPITSEIMEFVYIQDVTEKHTIKSIMDKCIHTEYDCIGLINTINGQIMIFNYRNTYGEMKMRKKNFFADEIDTFINNNIGEEERETARKEYALDNIKKQLKKNDNYYFYHNITSNIEKGVRRKKIHFQYLDSAVNKNEILFMVTDVTDIYEKERKNSERLAKALEEAKQAAKAKSEFLARMSHEIRTPMNAIIGMCEIAKDDVDKREVIAKEIDQINESGKYLLGLINDILDVSRIENDKFELYTEWCSMYNVVKPIVSMMSPLMKEKNIEFIYPNFIKKEKDKEVLCYIDKMRVQQMIINLLNNAYKFTKPGGKITWKIENINVDDKTAKERIVISDTGCGMSKEFVQKIGEPFMQERNEFSSELIGTGLGLYIVKKIVDAMGFTMKIENELGKGTTFIIETEYSYKYNEDDENQLENSNVSGMRVLLVEDNEINREIAQTLLEREKIIVETAVEGKEAVEAFEKSDLGYYDAILMDIQMPVMDGLEATRTIRKLNKADAKTIRIIAMSANAFESDIRASIDAGMNAHLTKPIEMEKVLEEIAKSKLKK</sequence>
<evidence type="ECO:0000259" key="12">
    <source>
        <dbReference type="PROSITE" id="PS50110"/>
    </source>
</evidence>
<dbReference type="InterPro" id="IPR036890">
    <property type="entry name" value="HATPase_C_sf"/>
</dbReference>
<dbReference type="InterPro" id="IPR036097">
    <property type="entry name" value="HisK_dim/P_sf"/>
</dbReference>
<evidence type="ECO:0000256" key="1">
    <source>
        <dbReference type="ARBA" id="ARBA00000085"/>
    </source>
</evidence>
<name>A0ABT2M0R6_9FIRM</name>
<dbReference type="PANTHER" id="PTHR43047:SF64">
    <property type="entry name" value="HISTIDINE KINASE CONTAINING CHEY-HOMOLOGOUS RECEIVER DOMAIN AND PAS DOMAIN-RELATED"/>
    <property type="match status" value="1"/>
</dbReference>
<feature type="domain" description="Histidine kinase" evidence="11">
    <location>
        <begin position="547"/>
        <end position="774"/>
    </location>
</feature>
<dbReference type="Pfam" id="PF08447">
    <property type="entry name" value="PAS_3"/>
    <property type="match status" value="1"/>
</dbReference>
<dbReference type="InterPro" id="IPR001610">
    <property type="entry name" value="PAC"/>
</dbReference>
<comment type="function">
    <text evidence="8">May play the central regulatory role in sporulation. It may be an element of the effector pathway responsible for the activation of sporulation genes in response to nutritional stress. Spo0A may act in concert with spo0H (a sigma factor) to control the expression of some genes that are critical to the sporulation process.</text>
</comment>
<keyword evidence="14" id="KW-1185">Reference proteome</keyword>
<dbReference type="Pfam" id="PF02518">
    <property type="entry name" value="HATPase_c"/>
    <property type="match status" value="1"/>
</dbReference>
<dbReference type="InterPro" id="IPR005467">
    <property type="entry name" value="His_kinase_dom"/>
</dbReference>
<accession>A0ABT2M0R6</accession>
<dbReference type="InterPro" id="IPR011006">
    <property type="entry name" value="CheY-like_superfamily"/>
</dbReference>
<dbReference type="NCBIfam" id="TIGR00229">
    <property type="entry name" value="sensory_box"/>
    <property type="match status" value="1"/>
</dbReference>
<evidence type="ECO:0000256" key="7">
    <source>
        <dbReference type="ARBA" id="ARBA00023012"/>
    </source>
</evidence>
<keyword evidence="10" id="KW-0175">Coiled coil</keyword>
<evidence type="ECO:0000313" key="14">
    <source>
        <dbReference type="Proteomes" id="UP001431199"/>
    </source>
</evidence>
<dbReference type="InterPro" id="IPR000014">
    <property type="entry name" value="PAS"/>
</dbReference>
<dbReference type="SUPFAM" id="SSF52172">
    <property type="entry name" value="CheY-like"/>
    <property type="match status" value="1"/>
</dbReference>
<dbReference type="InterPro" id="IPR003594">
    <property type="entry name" value="HATPase_dom"/>
</dbReference>
<evidence type="ECO:0000256" key="6">
    <source>
        <dbReference type="ARBA" id="ARBA00022777"/>
    </source>
</evidence>
<evidence type="ECO:0000256" key="9">
    <source>
        <dbReference type="PROSITE-ProRule" id="PRU00169"/>
    </source>
</evidence>
<dbReference type="SMART" id="SM00091">
    <property type="entry name" value="PAS"/>
    <property type="match status" value="2"/>
</dbReference>
<dbReference type="CDD" id="cd00082">
    <property type="entry name" value="HisKA"/>
    <property type="match status" value="1"/>
</dbReference>
<dbReference type="SUPFAM" id="SSF47384">
    <property type="entry name" value="Homodimeric domain of signal transducing histidine kinase"/>
    <property type="match status" value="1"/>
</dbReference>
<dbReference type="SUPFAM" id="SSF55785">
    <property type="entry name" value="PYP-like sensor domain (PAS domain)"/>
    <property type="match status" value="2"/>
</dbReference>
<dbReference type="PANTHER" id="PTHR43047">
    <property type="entry name" value="TWO-COMPONENT HISTIDINE PROTEIN KINASE"/>
    <property type="match status" value="1"/>
</dbReference>
<evidence type="ECO:0000256" key="2">
    <source>
        <dbReference type="ARBA" id="ARBA00012438"/>
    </source>
</evidence>
<dbReference type="SMART" id="SM00387">
    <property type="entry name" value="HATPase_c"/>
    <property type="match status" value="1"/>
</dbReference>
<dbReference type="RefSeq" id="WP_260978726.1">
    <property type="nucleotide sequence ID" value="NZ_JAODBU010000007.1"/>
</dbReference>
<comment type="caution">
    <text evidence="13">The sequence shown here is derived from an EMBL/GenBank/DDBJ whole genome shotgun (WGS) entry which is preliminary data.</text>
</comment>
<dbReference type="PROSITE" id="PS50109">
    <property type="entry name" value="HIS_KIN"/>
    <property type="match status" value="1"/>
</dbReference>
<dbReference type="InterPro" id="IPR035965">
    <property type="entry name" value="PAS-like_dom_sf"/>
</dbReference>
<dbReference type="InterPro" id="IPR013655">
    <property type="entry name" value="PAS_fold_3"/>
</dbReference>
<evidence type="ECO:0000256" key="10">
    <source>
        <dbReference type="SAM" id="Coils"/>
    </source>
</evidence>
<dbReference type="Gene3D" id="1.10.287.130">
    <property type="match status" value="1"/>
</dbReference>
<evidence type="ECO:0000313" key="13">
    <source>
        <dbReference type="EMBL" id="MCT7399101.1"/>
    </source>
</evidence>
<evidence type="ECO:0000256" key="5">
    <source>
        <dbReference type="ARBA" id="ARBA00022679"/>
    </source>
</evidence>
<dbReference type="SMART" id="SM00086">
    <property type="entry name" value="PAC"/>
    <property type="match status" value="2"/>
</dbReference>
<keyword evidence="7" id="KW-0902">Two-component regulatory system</keyword>
<dbReference type="Pfam" id="PF00512">
    <property type="entry name" value="HisKA"/>
    <property type="match status" value="1"/>
</dbReference>
<evidence type="ECO:0000256" key="8">
    <source>
        <dbReference type="ARBA" id="ARBA00024867"/>
    </source>
</evidence>
<evidence type="ECO:0000259" key="11">
    <source>
        <dbReference type="PROSITE" id="PS50109"/>
    </source>
</evidence>
<keyword evidence="6" id="KW-0418">Kinase</keyword>
<protein>
    <recommendedName>
        <fullName evidence="3">Stage 0 sporulation protein A homolog</fullName>
        <ecNumber evidence="2">2.7.13.3</ecNumber>
    </recommendedName>
</protein>